<dbReference type="Pfam" id="PF06574">
    <property type="entry name" value="FAD_syn"/>
    <property type="match status" value="1"/>
</dbReference>
<accession>A0A2W7MNE7</accession>
<evidence type="ECO:0000256" key="4">
    <source>
        <dbReference type="ARBA" id="ARBA00022630"/>
    </source>
</evidence>
<dbReference type="OrthoDB" id="9803667at2"/>
<evidence type="ECO:0000256" key="10">
    <source>
        <dbReference type="ARBA" id="ARBA00022840"/>
    </source>
</evidence>
<dbReference type="EMBL" id="QKZI01000001">
    <property type="protein sequence ID" value="PZX08008.1"/>
    <property type="molecule type" value="Genomic_DNA"/>
</dbReference>
<dbReference type="EC" id="2.7.7.2" evidence="3"/>
<evidence type="ECO:0000256" key="9">
    <source>
        <dbReference type="ARBA" id="ARBA00022827"/>
    </source>
</evidence>
<dbReference type="SUPFAM" id="SSF52374">
    <property type="entry name" value="Nucleotidylyl transferase"/>
    <property type="match status" value="1"/>
</dbReference>
<keyword evidence="7 13" id="KW-0548">Nucleotidyltransferase</keyword>
<evidence type="ECO:0000256" key="3">
    <source>
        <dbReference type="ARBA" id="ARBA00012393"/>
    </source>
</evidence>
<dbReference type="GO" id="GO:0006747">
    <property type="term" value="P:FAD biosynthetic process"/>
    <property type="evidence" value="ECO:0007669"/>
    <property type="project" value="UniProtKB-UniPathway"/>
</dbReference>
<protein>
    <recommendedName>
        <fullName evidence="3">FAD synthase</fullName>
        <ecNumber evidence="3">2.7.7.2</ecNumber>
    </recommendedName>
</protein>
<evidence type="ECO:0000313" key="14">
    <source>
        <dbReference type="Proteomes" id="UP000248646"/>
    </source>
</evidence>
<evidence type="ECO:0000313" key="13">
    <source>
        <dbReference type="EMBL" id="PZX08008.1"/>
    </source>
</evidence>
<dbReference type="GO" id="GO:0005524">
    <property type="term" value="F:ATP binding"/>
    <property type="evidence" value="ECO:0007669"/>
    <property type="project" value="UniProtKB-KW"/>
</dbReference>
<comment type="similarity">
    <text evidence="2">Belongs to the RibF family.</text>
</comment>
<feature type="domain" description="FAD synthetase" evidence="12">
    <location>
        <begin position="17"/>
        <end position="170"/>
    </location>
</feature>
<evidence type="ECO:0000256" key="1">
    <source>
        <dbReference type="ARBA" id="ARBA00004726"/>
    </source>
</evidence>
<keyword evidence="6 13" id="KW-0808">Transferase</keyword>
<dbReference type="GO" id="GO:0009231">
    <property type="term" value="P:riboflavin biosynthetic process"/>
    <property type="evidence" value="ECO:0007669"/>
    <property type="project" value="InterPro"/>
</dbReference>
<dbReference type="NCBIfam" id="TIGR00125">
    <property type="entry name" value="cyt_tran_rel"/>
    <property type="match status" value="1"/>
</dbReference>
<keyword evidence="4" id="KW-0285">Flavoprotein</keyword>
<reference evidence="13 14" key="1">
    <citation type="submission" date="2018-06" db="EMBL/GenBank/DDBJ databases">
        <title>Genomic Encyclopedia of Type Strains, Phase IV (KMG-IV): sequencing the most valuable type-strain genomes for metagenomic binning, comparative biology and taxonomic classification.</title>
        <authorList>
            <person name="Goeker M."/>
        </authorList>
    </citation>
    <scope>NUCLEOTIDE SEQUENCE [LARGE SCALE GENOMIC DNA]</scope>
    <source>
        <strain evidence="13 14">DSM 5</strain>
    </source>
</reference>
<evidence type="ECO:0000256" key="2">
    <source>
        <dbReference type="ARBA" id="ARBA00010214"/>
    </source>
</evidence>
<dbReference type="InterPro" id="IPR014729">
    <property type="entry name" value="Rossmann-like_a/b/a_fold"/>
</dbReference>
<gene>
    <name evidence="13" type="ORF">C7437_1011130</name>
</gene>
<sequence>MHTIEINFNNLDFWQEHIPNHVMALGFFDGLHKGHREVIKTAKEVAIAKQLPMSVMSFFPHPKSVLSNGKEQVDYLMPLDEKKRVLESLGVDFFFIVEFNLLFASLSPQQFVSDYLVNFGVVHAVCGFDYTYGYKGIGNTSRLREDSNFCIEVKEVQCVKFFGQKISSTAIRNSLNAGKLQEVQKLLGKPYEVKWHRYEGLLPQYTVPKPGVYFVTLESKCGSYSCNIKVLQNRELHITSNKLENCKLLTIRWHYKVEEESCMATS</sequence>
<keyword evidence="13" id="KW-0418">Kinase</keyword>
<keyword evidence="8" id="KW-0547">Nucleotide-binding</keyword>
<keyword evidence="5" id="KW-0288">FMN</keyword>
<organism evidence="13 14">
    <name type="scientific">Psychrobacillus insolitus</name>
    <dbReference type="NCBI Taxonomy" id="1461"/>
    <lineage>
        <taxon>Bacteria</taxon>
        <taxon>Bacillati</taxon>
        <taxon>Bacillota</taxon>
        <taxon>Bacilli</taxon>
        <taxon>Bacillales</taxon>
        <taxon>Bacillaceae</taxon>
        <taxon>Psychrobacillus</taxon>
    </lineage>
</organism>
<dbReference type="FunFam" id="3.40.50.620:FF:000021">
    <property type="entry name" value="Riboflavin biosynthesis protein"/>
    <property type="match status" value="1"/>
</dbReference>
<dbReference type="Gene3D" id="3.40.50.620">
    <property type="entry name" value="HUPs"/>
    <property type="match status" value="1"/>
</dbReference>
<dbReference type="CDD" id="cd02064">
    <property type="entry name" value="FAD_synthetase_N"/>
    <property type="match status" value="1"/>
</dbReference>
<dbReference type="RefSeq" id="WP_111438604.1">
    <property type="nucleotide sequence ID" value="NZ_QKZI01000001.1"/>
</dbReference>
<dbReference type="InterPro" id="IPR004821">
    <property type="entry name" value="Cyt_trans-like"/>
</dbReference>
<name>A0A2W7MNE7_9BACI</name>
<comment type="pathway">
    <text evidence="1">Cofactor biosynthesis; FAD biosynthesis; FAD from FMN: step 1/1.</text>
</comment>
<dbReference type="InterPro" id="IPR015864">
    <property type="entry name" value="FAD_synthase"/>
</dbReference>
<comment type="catalytic activity">
    <reaction evidence="11">
        <text>FMN + ATP + H(+) = FAD + diphosphate</text>
        <dbReference type="Rhea" id="RHEA:17237"/>
        <dbReference type="ChEBI" id="CHEBI:15378"/>
        <dbReference type="ChEBI" id="CHEBI:30616"/>
        <dbReference type="ChEBI" id="CHEBI:33019"/>
        <dbReference type="ChEBI" id="CHEBI:57692"/>
        <dbReference type="ChEBI" id="CHEBI:58210"/>
        <dbReference type="EC" id="2.7.7.2"/>
    </reaction>
</comment>
<evidence type="ECO:0000259" key="12">
    <source>
        <dbReference type="Pfam" id="PF06574"/>
    </source>
</evidence>
<evidence type="ECO:0000256" key="7">
    <source>
        <dbReference type="ARBA" id="ARBA00022695"/>
    </source>
</evidence>
<dbReference type="GO" id="GO:0016301">
    <property type="term" value="F:kinase activity"/>
    <property type="evidence" value="ECO:0007669"/>
    <property type="project" value="UniProtKB-KW"/>
</dbReference>
<dbReference type="UniPathway" id="UPA00277">
    <property type="reaction ID" value="UER00407"/>
</dbReference>
<dbReference type="Proteomes" id="UP000248646">
    <property type="component" value="Unassembled WGS sequence"/>
</dbReference>
<comment type="caution">
    <text evidence="13">The sequence shown here is derived from an EMBL/GenBank/DDBJ whole genome shotgun (WGS) entry which is preliminary data.</text>
</comment>
<dbReference type="AlphaFoldDB" id="A0A2W7MNE7"/>
<evidence type="ECO:0000256" key="6">
    <source>
        <dbReference type="ARBA" id="ARBA00022679"/>
    </source>
</evidence>
<dbReference type="GO" id="GO:0003919">
    <property type="term" value="F:FMN adenylyltransferase activity"/>
    <property type="evidence" value="ECO:0007669"/>
    <property type="project" value="UniProtKB-EC"/>
</dbReference>
<evidence type="ECO:0000256" key="5">
    <source>
        <dbReference type="ARBA" id="ARBA00022643"/>
    </source>
</evidence>
<proteinExistence type="inferred from homology"/>
<keyword evidence="10" id="KW-0067">ATP-binding</keyword>
<keyword evidence="14" id="KW-1185">Reference proteome</keyword>
<evidence type="ECO:0000256" key="11">
    <source>
        <dbReference type="ARBA" id="ARBA00049494"/>
    </source>
</evidence>
<keyword evidence="9" id="KW-0274">FAD</keyword>
<evidence type="ECO:0000256" key="8">
    <source>
        <dbReference type="ARBA" id="ARBA00022741"/>
    </source>
</evidence>